<dbReference type="PRINTS" id="PR00507">
    <property type="entry name" value="N12N6MTFRASE"/>
</dbReference>
<dbReference type="GO" id="GO:0009007">
    <property type="term" value="F:site-specific DNA-methyltransferase (adenine-specific) activity"/>
    <property type="evidence" value="ECO:0007669"/>
    <property type="project" value="UniProtKB-EC"/>
</dbReference>
<evidence type="ECO:0000256" key="5">
    <source>
        <dbReference type="ARBA" id="ARBA00022691"/>
    </source>
</evidence>
<feature type="domain" description="DNA methylase adenine-specific" evidence="8">
    <location>
        <begin position="152"/>
        <end position="498"/>
    </location>
</feature>
<dbReference type="PANTHER" id="PTHR42998">
    <property type="entry name" value="TYPE I RESTRICTION ENZYME HINDVIIP M PROTEIN-RELATED"/>
    <property type="match status" value="1"/>
</dbReference>
<evidence type="ECO:0000259" key="9">
    <source>
        <dbReference type="Pfam" id="PF12161"/>
    </source>
</evidence>
<comment type="catalytic activity">
    <reaction evidence="7">
        <text>a 2'-deoxyadenosine in DNA + S-adenosyl-L-methionine = an N(6)-methyl-2'-deoxyadenosine in DNA + S-adenosyl-L-homocysteine + H(+)</text>
        <dbReference type="Rhea" id="RHEA:15197"/>
        <dbReference type="Rhea" id="RHEA-COMP:12418"/>
        <dbReference type="Rhea" id="RHEA-COMP:12419"/>
        <dbReference type="ChEBI" id="CHEBI:15378"/>
        <dbReference type="ChEBI" id="CHEBI:57856"/>
        <dbReference type="ChEBI" id="CHEBI:59789"/>
        <dbReference type="ChEBI" id="CHEBI:90615"/>
        <dbReference type="ChEBI" id="CHEBI:90616"/>
        <dbReference type="EC" id="2.1.1.72"/>
    </reaction>
</comment>
<name>A0A9D1DUH9_9FIRM</name>
<dbReference type="InterPro" id="IPR003356">
    <property type="entry name" value="DNA_methylase_A-5"/>
</dbReference>
<keyword evidence="3 10" id="KW-0489">Methyltransferase</keyword>
<keyword evidence="5" id="KW-0949">S-adenosyl-L-methionine</keyword>
<dbReference type="GO" id="GO:0003677">
    <property type="term" value="F:DNA binding"/>
    <property type="evidence" value="ECO:0007669"/>
    <property type="project" value="InterPro"/>
</dbReference>
<dbReference type="InterPro" id="IPR029063">
    <property type="entry name" value="SAM-dependent_MTases_sf"/>
</dbReference>
<reference evidence="10" key="2">
    <citation type="journal article" date="2021" name="PeerJ">
        <title>Extensive microbial diversity within the chicken gut microbiome revealed by metagenomics and culture.</title>
        <authorList>
            <person name="Gilroy R."/>
            <person name="Ravi A."/>
            <person name="Getino M."/>
            <person name="Pursley I."/>
            <person name="Horton D.L."/>
            <person name="Alikhan N.F."/>
            <person name="Baker D."/>
            <person name="Gharbi K."/>
            <person name="Hall N."/>
            <person name="Watson M."/>
            <person name="Adriaenssens E.M."/>
            <person name="Foster-Nyarko E."/>
            <person name="Jarju S."/>
            <person name="Secka A."/>
            <person name="Antonio M."/>
            <person name="Oren A."/>
            <person name="Chaudhuri R.R."/>
            <person name="La Ragione R."/>
            <person name="Hildebrand F."/>
            <person name="Pallen M.J."/>
        </authorList>
    </citation>
    <scope>NUCLEOTIDE SEQUENCE</scope>
    <source>
        <strain evidence="10">CHK184-20233</strain>
    </source>
</reference>
<comment type="caution">
    <text evidence="10">The sequence shown here is derived from an EMBL/GenBank/DDBJ whole genome shotgun (WGS) entry which is preliminary data.</text>
</comment>
<evidence type="ECO:0000256" key="6">
    <source>
        <dbReference type="ARBA" id="ARBA00022747"/>
    </source>
</evidence>
<dbReference type="SUPFAM" id="SSF53335">
    <property type="entry name" value="S-adenosyl-L-methionine-dependent methyltransferases"/>
    <property type="match status" value="1"/>
</dbReference>
<feature type="domain" description="N6 adenine-specific DNA methyltransferase N-terminal" evidence="9">
    <location>
        <begin position="11"/>
        <end position="137"/>
    </location>
</feature>
<keyword evidence="4" id="KW-0808">Transferase</keyword>
<organism evidence="10 11">
    <name type="scientific">Candidatus Onthousia excrementipullorum</name>
    <dbReference type="NCBI Taxonomy" id="2840884"/>
    <lineage>
        <taxon>Bacteria</taxon>
        <taxon>Bacillati</taxon>
        <taxon>Bacillota</taxon>
        <taxon>Bacilli</taxon>
        <taxon>Candidatus Onthousia</taxon>
    </lineage>
</organism>
<evidence type="ECO:0000256" key="7">
    <source>
        <dbReference type="ARBA" id="ARBA00047942"/>
    </source>
</evidence>
<reference evidence="10" key="1">
    <citation type="submission" date="2020-10" db="EMBL/GenBank/DDBJ databases">
        <authorList>
            <person name="Gilroy R."/>
        </authorList>
    </citation>
    <scope>NUCLEOTIDE SEQUENCE</scope>
    <source>
        <strain evidence="10">CHK184-20233</strain>
    </source>
</reference>
<evidence type="ECO:0000313" key="10">
    <source>
        <dbReference type="EMBL" id="HIR59255.1"/>
    </source>
</evidence>
<dbReference type="Pfam" id="PF02384">
    <property type="entry name" value="N6_Mtase"/>
    <property type="match status" value="1"/>
</dbReference>
<dbReference type="GO" id="GO:0009307">
    <property type="term" value="P:DNA restriction-modification system"/>
    <property type="evidence" value="ECO:0007669"/>
    <property type="project" value="UniProtKB-KW"/>
</dbReference>
<dbReference type="Pfam" id="PF12161">
    <property type="entry name" value="HsdM_N"/>
    <property type="match status" value="1"/>
</dbReference>
<dbReference type="EMBL" id="DVHC01000043">
    <property type="protein sequence ID" value="HIR59255.1"/>
    <property type="molecule type" value="Genomic_DNA"/>
</dbReference>
<evidence type="ECO:0000256" key="1">
    <source>
        <dbReference type="ARBA" id="ARBA00006594"/>
    </source>
</evidence>
<gene>
    <name evidence="10" type="ORF">IAB38_04320</name>
</gene>
<evidence type="ECO:0000256" key="3">
    <source>
        <dbReference type="ARBA" id="ARBA00022603"/>
    </source>
</evidence>
<keyword evidence="6" id="KW-0680">Restriction system</keyword>
<dbReference type="Gene3D" id="3.40.50.150">
    <property type="entry name" value="Vaccinia Virus protein VP39"/>
    <property type="match status" value="1"/>
</dbReference>
<dbReference type="EC" id="2.1.1.72" evidence="2"/>
<dbReference type="InterPro" id="IPR022749">
    <property type="entry name" value="D12N6_MeTrfase_N"/>
</dbReference>
<evidence type="ECO:0000256" key="4">
    <source>
        <dbReference type="ARBA" id="ARBA00022679"/>
    </source>
</evidence>
<dbReference type="Proteomes" id="UP000824232">
    <property type="component" value="Unassembled WGS sequence"/>
</dbReference>
<dbReference type="GO" id="GO:0008170">
    <property type="term" value="F:N-methyltransferase activity"/>
    <property type="evidence" value="ECO:0007669"/>
    <property type="project" value="InterPro"/>
</dbReference>
<proteinExistence type="inferred from homology"/>
<evidence type="ECO:0000256" key="2">
    <source>
        <dbReference type="ARBA" id="ARBA00011900"/>
    </source>
</evidence>
<protein>
    <recommendedName>
        <fullName evidence="2">site-specific DNA-methyltransferase (adenine-specific)</fullName>
        <ecNumber evidence="2">2.1.1.72</ecNumber>
    </recommendedName>
</protein>
<comment type="similarity">
    <text evidence="1">Belongs to the N(4)/N(6)-methyltransferase family.</text>
</comment>
<dbReference type="Gene3D" id="1.20.1260.30">
    <property type="match status" value="1"/>
</dbReference>
<dbReference type="AlphaFoldDB" id="A0A9D1DUH9"/>
<evidence type="ECO:0000313" key="11">
    <source>
        <dbReference type="Proteomes" id="UP000824232"/>
    </source>
</evidence>
<evidence type="ECO:0000259" key="8">
    <source>
        <dbReference type="Pfam" id="PF02384"/>
    </source>
</evidence>
<dbReference type="GO" id="GO:0032259">
    <property type="term" value="P:methylation"/>
    <property type="evidence" value="ECO:0007669"/>
    <property type="project" value="UniProtKB-KW"/>
</dbReference>
<sequence>MATKKEKELTLEQVLWNCRVDLRGYGSFEKNRDAVIGLAFLKFASDKFEKRRKEIIEEHGNVPAFLEKVSFYNSKNVYYLDEHCRWSYFVKEAGSNDIAVKLDKAMKDIEDKNPPLKGALPQNIYASLGVSKEKMKSLIDDVNMINEERFHEEDLIGRVYEYFLQNYAASASKDDGEFYTPACVVQLIAELIEPYDGIVYDPCCGSGGMFVQSMKFVDSHKGNRNKVTVMGQESNPDTWRLAKMNLSIRGIACDLGDKNASTFTDDQHKDKTVQYIMANPPFNLKNWRGEDELLDDPRFKPYKPAMPPKANANYAWILHMLSKLDVNRGIAGFLLANGALNAGSGSDDEDDEGGQAQYLIRKKILEGDKVEAIIALPRDMFYTTDIAVTLWILNNNKKAGSLNGRNLRDRTGEVLFIDLRQWNENIEEYTIDKGKKKKKTVFNESQIEKVKEIYNNWQSVECTNSDNYNEPELYRSVKLSEIKKKNYTLIPSKYIEFIDQDLNINFDEEMSRIQKEMINIMKSEKESQKLLEESFKEIGYEIK</sequence>
<dbReference type="InterPro" id="IPR038333">
    <property type="entry name" value="T1MK-like_N_sf"/>
</dbReference>
<accession>A0A9D1DUH9</accession>
<dbReference type="InterPro" id="IPR052916">
    <property type="entry name" value="Type-I_RE_MTase_Subunit"/>
</dbReference>
<dbReference type="PANTHER" id="PTHR42998:SF1">
    <property type="entry name" value="TYPE I RESTRICTION ENZYME HINDI METHYLASE SUBUNIT"/>
    <property type="match status" value="1"/>
</dbReference>